<evidence type="ECO:0000313" key="1">
    <source>
        <dbReference type="EMBL" id="RUM06552.1"/>
    </source>
</evidence>
<gene>
    <name evidence="1" type="ORF">EFR84_12780</name>
</gene>
<comment type="caution">
    <text evidence="1">The sequence shown here is derived from an EMBL/GenBank/DDBJ whole genome shotgun (WGS) entry which is preliminary data.</text>
</comment>
<dbReference type="AlphaFoldDB" id="A0A432P3C6"/>
<accession>A0A432P3C6</accession>
<sequence length="99" mass="10846">MPNGSACTTASLFPKRSCWWTSTGSRRFQRSELRRASGQAQRVCPCRRRRSSPGRSIPADAITPLLDGVGPMTIVSLMHNGLFAASMLRGLGVPQLRQM</sequence>
<protein>
    <submittedName>
        <fullName evidence="1">Uncharacterized protein</fullName>
    </submittedName>
</protein>
<dbReference type="Proteomes" id="UP000278081">
    <property type="component" value="Unassembled WGS sequence"/>
</dbReference>
<organism evidence="1 2">
    <name type="scientific">Rhizobium chutanense</name>
    <dbReference type="NCBI Taxonomy" id="2035448"/>
    <lineage>
        <taxon>Bacteria</taxon>
        <taxon>Pseudomonadati</taxon>
        <taxon>Pseudomonadota</taxon>
        <taxon>Alphaproteobacteria</taxon>
        <taxon>Hyphomicrobiales</taxon>
        <taxon>Rhizobiaceae</taxon>
        <taxon>Rhizobium/Agrobacterium group</taxon>
        <taxon>Rhizobium</taxon>
    </lineage>
</organism>
<proteinExistence type="predicted"/>
<evidence type="ECO:0000313" key="2">
    <source>
        <dbReference type="Proteomes" id="UP000278081"/>
    </source>
</evidence>
<dbReference type="EMBL" id="RJTJ01000009">
    <property type="protein sequence ID" value="RUM06552.1"/>
    <property type="molecule type" value="Genomic_DNA"/>
</dbReference>
<name>A0A432P3C6_9HYPH</name>
<reference evidence="1 2" key="1">
    <citation type="submission" date="2018-11" db="EMBL/GenBank/DDBJ databases">
        <title>Rhizobium chutanense sp. nov., isolated from root nodules of Phaseolus vulgaris in China.</title>
        <authorList>
            <person name="Huo Y."/>
        </authorList>
    </citation>
    <scope>NUCLEOTIDE SEQUENCE [LARGE SCALE GENOMIC DNA]</scope>
    <source>
        <strain evidence="1 2">C16</strain>
    </source>
</reference>
<dbReference type="OrthoDB" id="8401630at2"/>